<protein>
    <submittedName>
        <fullName evidence="7">DUF396-domain-containing protein</fullName>
    </submittedName>
</protein>
<dbReference type="STRING" id="1754191.A0A1Y1UZP2"/>
<dbReference type="PANTHER" id="PTHR13144:SF0">
    <property type="entry name" value="PROTEIN TEX261"/>
    <property type="match status" value="1"/>
</dbReference>
<evidence type="ECO:0000313" key="8">
    <source>
        <dbReference type="Proteomes" id="UP000193719"/>
    </source>
</evidence>
<evidence type="ECO:0000256" key="1">
    <source>
        <dbReference type="ARBA" id="ARBA00004141"/>
    </source>
</evidence>
<dbReference type="InterPro" id="IPR007277">
    <property type="entry name" value="Svp26/Tex261"/>
</dbReference>
<sequence>MILTLIKYIGVLLAIIFILLSLACTLYYLAELVEENTVMTRKVIKYSIWTVLVLYVLLWIVDGMPFLRILFSIICHLVYSILLNDFPDIQLSSPTFISSCVLVLVDHFVWFNYFTKFYYPFDRIVCFFVICVWAVPFEFFISLSANDNTLPYDNYNGKKKKKNNFVKKIINTILMKEEENSERP</sequence>
<dbReference type="PROSITE" id="PS51257">
    <property type="entry name" value="PROKAR_LIPOPROTEIN"/>
    <property type="match status" value="1"/>
</dbReference>
<dbReference type="GO" id="GO:0005789">
    <property type="term" value="C:endoplasmic reticulum membrane"/>
    <property type="evidence" value="ECO:0007669"/>
    <property type="project" value="EnsemblFungi"/>
</dbReference>
<keyword evidence="4 6" id="KW-1133">Transmembrane helix</keyword>
<dbReference type="EMBL" id="MCFH01000047">
    <property type="protein sequence ID" value="ORX44196.1"/>
    <property type="molecule type" value="Genomic_DNA"/>
</dbReference>
<dbReference type="GO" id="GO:0097020">
    <property type="term" value="F:COPII receptor activity"/>
    <property type="evidence" value="ECO:0007669"/>
    <property type="project" value="EnsemblFungi"/>
</dbReference>
<dbReference type="GO" id="GO:0090110">
    <property type="term" value="P:COPII-coated vesicle cargo loading"/>
    <property type="evidence" value="ECO:0007669"/>
    <property type="project" value="EnsemblFungi"/>
</dbReference>
<dbReference type="AlphaFoldDB" id="A0A1Y1UZP2"/>
<gene>
    <name evidence="7" type="ORF">BCR36DRAFT_406531</name>
</gene>
<dbReference type="GO" id="GO:0030134">
    <property type="term" value="C:COPII-coated ER to Golgi transport vesicle"/>
    <property type="evidence" value="ECO:0007669"/>
    <property type="project" value="EnsemblFungi"/>
</dbReference>
<dbReference type="GO" id="GO:0031505">
    <property type="term" value="P:fungal-type cell wall organization"/>
    <property type="evidence" value="ECO:0007669"/>
    <property type="project" value="EnsemblFungi"/>
</dbReference>
<evidence type="ECO:0000256" key="3">
    <source>
        <dbReference type="ARBA" id="ARBA00022692"/>
    </source>
</evidence>
<keyword evidence="5 6" id="KW-0472">Membrane</keyword>
<proteinExistence type="inferred from homology"/>
<accession>A0A1Y1UZP2</accession>
<keyword evidence="3 6" id="KW-0812">Transmembrane</keyword>
<dbReference type="Pfam" id="PF04148">
    <property type="entry name" value="Erv26"/>
    <property type="match status" value="1"/>
</dbReference>
<comment type="caution">
    <text evidence="7">The sequence shown here is derived from an EMBL/GenBank/DDBJ whole genome shotgun (WGS) entry which is preliminary data.</text>
</comment>
<reference evidence="7 8" key="2">
    <citation type="submission" date="2016-08" db="EMBL/GenBank/DDBJ databases">
        <title>Pervasive Adenine N6-methylation of Active Genes in Fungi.</title>
        <authorList>
            <consortium name="DOE Joint Genome Institute"/>
            <person name="Mondo S.J."/>
            <person name="Dannebaum R.O."/>
            <person name="Kuo R.C."/>
            <person name="Labutti K."/>
            <person name="Haridas S."/>
            <person name="Kuo A."/>
            <person name="Salamov A."/>
            <person name="Ahrendt S.R."/>
            <person name="Lipzen A."/>
            <person name="Sullivan W."/>
            <person name="Andreopoulos W.B."/>
            <person name="Clum A."/>
            <person name="Lindquist E."/>
            <person name="Daum C."/>
            <person name="Ramamoorthy G.K."/>
            <person name="Gryganskyi A."/>
            <person name="Culley D."/>
            <person name="Magnuson J.K."/>
            <person name="James T.Y."/>
            <person name="O'Malley M.A."/>
            <person name="Stajich J.E."/>
            <person name="Spatafora J.W."/>
            <person name="Visel A."/>
            <person name="Grigoriev I.V."/>
        </authorList>
    </citation>
    <scope>NUCLEOTIDE SEQUENCE [LARGE SCALE GENOMIC DNA]</scope>
    <source>
        <strain evidence="8">finn</strain>
    </source>
</reference>
<feature type="transmembrane region" description="Helical" evidence="6">
    <location>
        <begin position="95"/>
        <end position="115"/>
    </location>
</feature>
<comment type="subcellular location">
    <subcellularLocation>
        <location evidence="1">Membrane</location>
        <topology evidence="1">Multi-pass membrane protein</topology>
    </subcellularLocation>
</comment>
<evidence type="ECO:0000256" key="4">
    <source>
        <dbReference type="ARBA" id="ARBA00022989"/>
    </source>
</evidence>
<reference evidence="7 8" key="1">
    <citation type="submission" date="2016-08" db="EMBL/GenBank/DDBJ databases">
        <title>Genomes of anaerobic fungi encode conserved fungal cellulosomes for biomass hydrolysis.</title>
        <authorList>
            <consortium name="DOE Joint Genome Institute"/>
            <person name="Haitjema C.H."/>
            <person name="Gilmore S.P."/>
            <person name="Henske J.K."/>
            <person name="Solomon K.V."/>
            <person name="De Groot R."/>
            <person name="Kuo A."/>
            <person name="Mondo S.J."/>
            <person name="Salamov A.A."/>
            <person name="Labutti K."/>
            <person name="Zhao Z."/>
            <person name="Chiniquy J."/>
            <person name="Barry K."/>
            <person name="Brewer H.M."/>
            <person name="Purvine S.O."/>
            <person name="Wright A.T."/>
            <person name="Boxma B."/>
            <person name="Van Alen T."/>
            <person name="Hackstein J.H."/>
            <person name="Baker S.E."/>
            <person name="Grigoriev I.V."/>
            <person name="O'Malley M.A."/>
        </authorList>
    </citation>
    <scope>NUCLEOTIDE SEQUENCE [LARGE SCALE GENOMIC DNA]</scope>
    <source>
        <strain evidence="8">finn</strain>
    </source>
</reference>
<evidence type="ECO:0000256" key="5">
    <source>
        <dbReference type="ARBA" id="ARBA00023136"/>
    </source>
</evidence>
<evidence type="ECO:0000256" key="6">
    <source>
        <dbReference type="SAM" id="Phobius"/>
    </source>
</evidence>
<dbReference type="Proteomes" id="UP000193719">
    <property type="component" value="Unassembled WGS sequence"/>
</dbReference>
<dbReference type="PANTHER" id="PTHR13144">
    <property type="entry name" value="TEX261 PROTEIN"/>
    <property type="match status" value="1"/>
</dbReference>
<feature type="transmembrane region" description="Helical" evidence="6">
    <location>
        <begin position="6"/>
        <end position="30"/>
    </location>
</feature>
<keyword evidence="8" id="KW-1185">Reference proteome</keyword>
<dbReference type="OrthoDB" id="28257at2759"/>
<comment type="similarity">
    <text evidence="2">Belongs to the SVP26 family.</text>
</comment>
<feature type="transmembrane region" description="Helical" evidence="6">
    <location>
        <begin position="121"/>
        <end position="141"/>
    </location>
</feature>
<evidence type="ECO:0000313" key="7">
    <source>
        <dbReference type="EMBL" id="ORX44196.1"/>
    </source>
</evidence>
<evidence type="ECO:0000256" key="2">
    <source>
        <dbReference type="ARBA" id="ARBA00008096"/>
    </source>
</evidence>
<organism evidence="7 8">
    <name type="scientific">Piromyces finnis</name>
    <dbReference type="NCBI Taxonomy" id="1754191"/>
    <lineage>
        <taxon>Eukaryota</taxon>
        <taxon>Fungi</taxon>
        <taxon>Fungi incertae sedis</taxon>
        <taxon>Chytridiomycota</taxon>
        <taxon>Chytridiomycota incertae sedis</taxon>
        <taxon>Neocallimastigomycetes</taxon>
        <taxon>Neocallimastigales</taxon>
        <taxon>Neocallimastigaceae</taxon>
        <taxon>Piromyces</taxon>
    </lineage>
</organism>
<name>A0A1Y1UZP2_9FUNG</name>
<dbReference type="GO" id="GO:0000139">
    <property type="term" value="C:Golgi membrane"/>
    <property type="evidence" value="ECO:0007669"/>
    <property type="project" value="EnsemblFungi"/>
</dbReference>
<dbReference type="GO" id="GO:0045053">
    <property type="term" value="P:protein retention in Golgi apparatus"/>
    <property type="evidence" value="ECO:0007669"/>
    <property type="project" value="EnsemblFungi"/>
</dbReference>